<dbReference type="PANTHER" id="PTHR23076:SF37">
    <property type="entry name" value="ATP-DEPENDENT ZINC METALLOPROTEASE FTSH 4, MITOCHONDRIAL"/>
    <property type="match status" value="1"/>
</dbReference>
<dbReference type="EMBL" id="BLLF01000459">
    <property type="protein sequence ID" value="GFH12019.1"/>
    <property type="molecule type" value="Genomic_DNA"/>
</dbReference>
<dbReference type="SUPFAM" id="SSF52540">
    <property type="entry name" value="P-loop containing nucleoside triphosphate hydrolases"/>
    <property type="match status" value="1"/>
</dbReference>
<evidence type="ECO:0000256" key="1">
    <source>
        <dbReference type="ARBA" id="ARBA00010044"/>
    </source>
</evidence>
<dbReference type="PANTHER" id="PTHR23076">
    <property type="entry name" value="METALLOPROTEASE M41 FTSH"/>
    <property type="match status" value="1"/>
</dbReference>
<comment type="similarity">
    <text evidence="2">In the N-terminal section; belongs to the AAA ATPase family.</text>
</comment>
<evidence type="ECO:0000313" key="4">
    <source>
        <dbReference type="EMBL" id="GFH12019.1"/>
    </source>
</evidence>
<dbReference type="Gene3D" id="1.10.8.60">
    <property type="match status" value="1"/>
</dbReference>
<dbReference type="GO" id="GO:0009507">
    <property type="term" value="C:chloroplast"/>
    <property type="evidence" value="ECO:0007669"/>
    <property type="project" value="TreeGrafter"/>
</dbReference>
<dbReference type="FunFam" id="1.10.8.60:FF:000001">
    <property type="entry name" value="ATP-dependent zinc metalloprotease FtsH"/>
    <property type="match status" value="1"/>
</dbReference>
<dbReference type="GO" id="GO:0045037">
    <property type="term" value="P:protein import into chloroplast stroma"/>
    <property type="evidence" value="ECO:0007669"/>
    <property type="project" value="TreeGrafter"/>
</dbReference>
<reference evidence="4 5" key="1">
    <citation type="submission" date="2020-02" db="EMBL/GenBank/DDBJ databases">
        <title>Draft genome sequence of Haematococcus lacustris strain NIES-144.</title>
        <authorList>
            <person name="Morimoto D."/>
            <person name="Nakagawa S."/>
            <person name="Yoshida T."/>
            <person name="Sawayama S."/>
        </authorList>
    </citation>
    <scope>NUCLEOTIDE SEQUENCE [LARGE SCALE GENOMIC DNA]</scope>
    <source>
        <strain evidence="4 5">NIES-144</strain>
    </source>
</reference>
<dbReference type="Gene3D" id="3.40.50.300">
    <property type="entry name" value="P-loop containing nucleotide triphosphate hydrolases"/>
    <property type="match status" value="1"/>
</dbReference>
<dbReference type="Pfam" id="PF17862">
    <property type="entry name" value="AAA_lid_3"/>
    <property type="match status" value="1"/>
</dbReference>
<protein>
    <submittedName>
        <fullName evidence="4">Putative cell division protease ftsH, chloroplastic</fullName>
    </submittedName>
</protein>
<dbReference type="GO" id="GO:0051301">
    <property type="term" value="P:cell division"/>
    <property type="evidence" value="ECO:0007669"/>
    <property type="project" value="UniProtKB-KW"/>
</dbReference>
<comment type="similarity">
    <text evidence="1">In the C-terminal section; belongs to the peptidase M41 family.</text>
</comment>
<dbReference type="GO" id="GO:0006508">
    <property type="term" value="P:proteolysis"/>
    <property type="evidence" value="ECO:0007669"/>
    <property type="project" value="UniProtKB-KW"/>
</dbReference>
<evidence type="ECO:0000259" key="3">
    <source>
        <dbReference type="Pfam" id="PF17862"/>
    </source>
</evidence>
<gene>
    <name evidence="4" type="ORF">HaLaN_07636</name>
</gene>
<accession>A0A699YZG5</accession>
<dbReference type="Proteomes" id="UP000485058">
    <property type="component" value="Unassembled WGS sequence"/>
</dbReference>
<keyword evidence="4" id="KW-0132">Cell division</keyword>
<dbReference type="InterPro" id="IPR041569">
    <property type="entry name" value="AAA_lid_3"/>
</dbReference>
<dbReference type="GO" id="GO:0004176">
    <property type="term" value="F:ATP-dependent peptidase activity"/>
    <property type="evidence" value="ECO:0007669"/>
    <property type="project" value="TreeGrafter"/>
</dbReference>
<dbReference type="AlphaFoldDB" id="A0A699YZG5"/>
<keyword evidence="5" id="KW-1185">Reference proteome</keyword>
<comment type="caution">
    <text evidence="4">The sequence shown here is derived from an EMBL/GenBank/DDBJ whole genome shotgun (WGS) entry which is preliminary data.</text>
</comment>
<evidence type="ECO:0000256" key="2">
    <source>
        <dbReference type="ARBA" id="ARBA00010550"/>
    </source>
</evidence>
<proteinExistence type="inferred from homology"/>
<sequence length="158" mass="17573">MGATNCAELLDPELMRPGRFDRKVRMPKPDTEGRFDVLQLHLRKKKIAPDVDLMQLSRDLPGLVGADLADIVNEAQLTAVRAGRTEITARDMYAGVDRFTQGELRPPIPTTNKLPISVFAAKEAGIALVADLLYMKHTRIEELERDLMKIPADDPRGA</sequence>
<keyword evidence="4" id="KW-0378">Hydrolase</keyword>
<keyword evidence="4" id="KW-0131">Cell cycle</keyword>
<organism evidence="4 5">
    <name type="scientific">Haematococcus lacustris</name>
    <name type="common">Green alga</name>
    <name type="synonym">Haematococcus pluvialis</name>
    <dbReference type="NCBI Taxonomy" id="44745"/>
    <lineage>
        <taxon>Eukaryota</taxon>
        <taxon>Viridiplantae</taxon>
        <taxon>Chlorophyta</taxon>
        <taxon>core chlorophytes</taxon>
        <taxon>Chlorophyceae</taxon>
        <taxon>CS clade</taxon>
        <taxon>Chlamydomonadales</taxon>
        <taxon>Haematococcaceae</taxon>
        <taxon>Haematococcus</taxon>
    </lineage>
</organism>
<dbReference type="InterPro" id="IPR027417">
    <property type="entry name" value="P-loop_NTPase"/>
</dbReference>
<keyword evidence="4" id="KW-0645">Protease</keyword>
<feature type="non-terminal residue" evidence="4">
    <location>
        <position position="1"/>
    </location>
</feature>
<feature type="domain" description="AAA ATPase AAA+ lid" evidence="3">
    <location>
        <begin position="50"/>
        <end position="92"/>
    </location>
</feature>
<name>A0A699YZG5_HAELA</name>
<evidence type="ECO:0000313" key="5">
    <source>
        <dbReference type="Proteomes" id="UP000485058"/>
    </source>
</evidence>